<dbReference type="GO" id="GO:0003972">
    <property type="term" value="F:RNA ligase (ATP) activity"/>
    <property type="evidence" value="ECO:0007669"/>
    <property type="project" value="InterPro"/>
</dbReference>
<keyword evidence="3" id="KW-1185">Reference proteome</keyword>
<dbReference type="AlphaFoldDB" id="A0A0S4J196"/>
<dbReference type="EMBL" id="CYKH01001027">
    <property type="protein sequence ID" value="CUG78952.1"/>
    <property type="molecule type" value="Genomic_DNA"/>
</dbReference>
<sequence length="182" mass="20614">MLSSMFTHKCLRFPLFFFFAFQKPLHTPQDIIFAMSQRQHNNSARTAPPPPRFAAIAVNMDDMLTLLLPLVPEVAQRGKKIQREFHVTVKYFGNTVDPDWYDQHSRNLGQVVQLHVPEIVFDERGLVAVVLPTFPCFNDVPHITIACAQGTPPVYSNTLLVTPGATRIELQNVVLRGVNVFM</sequence>
<gene>
    <name evidence="2" type="ORF">BSAL_00590</name>
</gene>
<organism evidence="2 3">
    <name type="scientific">Bodo saltans</name>
    <name type="common">Flagellated protozoan</name>
    <dbReference type="NCBI Taxonomy" id="75058"/>
    <lineage>
        <taxon>Eukaryota</taxon>
        <taxon>Discoba</taxon>
        <taxon>Euglenozoa</taxon>
        <taxon>Kinetoplastea</taxon>
        <taxon>Metakinetoplastina</taxon>
        <taxon>Eubodonida</taxon>
        <taxon>Bodonidae</taxon>
        <taxon>Bodo</taxon>
    </lineage>
</organism>
<dbReference type="Pfam" id="PF08302">
    <property type="entry name" value="tRNA_lig_CPD"/>
    <property type="match status" value="1"/>
</dbReference>
<name>A0A0S4J196_BODSA</name>
<dbReference type="Proteomes" id="UP000051952">
    <property type="component" value="Unassembled WGS sequence"/>
</dbReference>
<dbReference type="GO" id="GO:0006388">
    <property type="term" value="P:tRNA splicing, via endonucleolytic cleavage and ligation"/>
    <property type="evidence" value="ECO:0007669"/>
    <property type="project" value="InterPro"/>
</dbReference>
<evidence type="ECO:0000313" key="2">
    <source>
        <dbReference type="EMBL" id="CUG78952.1"/>
    </source>
</evidence>
<dbReference type="InterPro" id="IPR015965">
    <property type="entry name" value="tRNA_lig_PDEase"/>
</dbReference>
<feature type="domain" description="tRNA ligase phosphodiesterase" evidence="1">
    <location>
        <begin position="77"/>
        <end position="161"/>
    </location>
</feature>
<protein>
    <submittedName>
        <fullName evidence="2">Phosphodiesterase domain-containing protein, putative</fullName>
    </submittedName>
</protein>
<evidence type="ECO:0000313" key="3">
    <source>
        <dbReference type="Proteomes" id="UP000051952"/>
    </source>
</evidence>
<dbReference type="VEuPathDB" id="TriTrypDB:BSAL_00590"/>
<reference evidence="3" key="1">
    <citation type="submission" date="2015-09" db="EMBL/GenBank/DDBJ databases">
        <authorList>
            <consortium name="Pathogen Informatics"/>
        </authorList>
    </citation>
    <scope>NUCLEOTIDE SEQUENCE [LARGE SCALE GENOMIC DNA]</scope>
    <source>
        <strain evidence="3">Lake Konstanz</strain>
    </source>
</reference>
<accession>A0A0S4J196</accession>
<proteinExistence type="predicted"/>
<evidence type="ECO:0000259" key="1">
    <source>
        <dbReference type="Pfam" id="PF08302"/>
    </source>
</evidence>
<dbReference type="GO" id="GO:0005524">
    <property type="term" value="F:ATP binding"/>
    <property type="evidence" value="ECO:0007669"/>
    <property type="project" value="InterPro"/>
</dbReference>